<reference evidence="2 3" key="1">
    <citation type="journal article" date="2022" name="Allergy">
        <title>Genome assembly and annotation of Periplaneta americana reveal a comprehensive cockroach allergen profile.</title>
        <authorList>
            <person name="Wang L."/>
            <person name="Xiong Q."/>
            <person name="Saelim N."/>
            <person name="Wang L."/>
            <person name="Nong W."/>
            <person name="Wan A.T."/>
            <person name="Shi M."/>
            <person name="Liu X."/>
            <person name="Cao Q."/>
            <person name="Hui J.H.L."/>
            <person name="Sookrung N."/>
            <person name="Leung T.F."/>
            <person name="Tungtrongchitr A."/>
            <person name="Tsui S.K.W."/>
        </authorList>
    </citation>
    <scope>NUCLEOTIDE SEQUENCE [LARGE SCALE GENOMIC DNA]</scope>
    <source>
        <strain evidence="2">PWHHKU_190912</strain>
    </source>
</reference>
<dbReference type="Proteomes" id="UP001148838">
    <property type="component" value="Unassembled WGS sequence"/>
</dbReference>
<name>A0ABQ8SAL9_PERAM</name>
<organism evidence="2 3">
    <name type="scientific">Periplaneta americana</name>
    <name type="common">American cockroach</name>
    <name type="synonym">Blatta americana</name>
    <dbReference type="NCBI Taxonomy" id="6978"/>
    <lineage>
        <taxon>Eukaryota</taxon>
        <taxon>Metazoa</taxon>
        <taxon>Ecdysozoa</taxon>
        <taxon>Arthropoda</taxon>
        <taxon>Hexapoda</taxon>
        <taxon>Insecta</taxon>
        <taxon>Pterygota</taxon>
        <taxon>Neoptera</taxon>
        <taxon>Polyneoptera</taxon>
        <taxon>Dictyoptera</taxon>
        <taxon>Blattodea</taxon>
        <taxon>Blattoidea</taxon>
        <taxon>Blattidae</taxon>
        <taxon>Blattinae</taxon>
        <taxon>Periplaneta</taxon>
    </lineage>
</organism>
<dbReference type="InterPro" id="IPR036397">
    <property type="entry name" value="RNaseH_sf"/>
</dbReference>
<sequence>MSPGSNTENYLAFARIGLRENPGKNLNQVTCPDRDSNPGHLVSRPDALTVYGTQKNHLPDLLVISVVPSAQKLGIRGNFIFMQDNDHKHMTHNTRLWILYSIPSYLQTPPQSPDIRPKTRHITSKESLKTAIIEEWNNIPASITSNLVNSIPRSVSWKAGGKKTLRRRRCRWEDNIKTDLREVEYDGRDSINLAQDRDRWRAYVRAAMNLRVLYEPFVSKKHKCHSNPGPRGGQDYGLNKEGSGTRLHIKKPSPGAQSKGARRVGSSGLGNEQAKVWGLPDQSSGPEMSASGVHAHCGENVFVVIVNEPHL</sequence>
<evidence type="ECO:0000313" key="3">
    <source>
        <dbReference type="Proteomes" id="UP001148838"/>
    </source>
</evidence>
<evidence type="ECO:0000256" key="1">
    <source>
        <dbReference type="SAM" id="MobiDB-lite"/>
    </source>
</evidence>
<proteinExistence type="predicted"/>
<dbReference type="EMBL" id="JAJSOF020000031">
    <property type="protein sequence ID" value="KAJ4431111.1"/>
    <property type="molecule type" value="Genomic_DNA"/>
</dbReference>
<comment type="caution">
    <text evidence="2">The sequence shown here is derived from an EMBL/GenBank/DDBJ whole genome shotgun (WGS) entry which is preliminary data.</text>
</comment>
<feature type="region of interest" description="Disordered" evidence="1">
    <location>
        <begin position="221"/>
        <end position="273"/>
    </location>
</feature>
<evidence type="ECO:0000313" key="2">
    <source>
        <dbReference type="EMBL" id="KAJ4431111.1"/>
    </source>
</evidence>
<protein>
    <submittedName>
        <fullName evidence="2">Uncharacterized protein</fullName>
    </submittedName>
</protein>
<gene>
    <name evidence="2" type="ORF">ANN_19706</name>
</gene>
<dbReference type="Gene3D" id="3.30.420.10">
    <property type="entry name" value="Ribonuclease H-like superfamily/Ribonuclease H"/>
    <property type="match status" value="1"/>
</dbReference>
<accession>A0ABQ8SAL9</accession>
<keyword evidence="3" id="KW-1185">Reference proteome</keyword>